<keyword evidence="3" id="KW-1185">Reference proteome</keyword>
<accession>A0A2W7P718</accession>
<name>A0A2W7P718_9BACT</name>
<evidence type="ECO:0000313" key="3">
    <source>
        <dbReference type="Proteomes" id="UP000249239"/>
    </source>
</evidence>
<reference evidence="2 3" key="1">
    <citation type="submission" date="2018-06" db="EMBL/GenBank/DDBJ databases">
        <title>Genomic Encyclopedia of Archaeal and Bacterial Type Strains, Phase II (KMG-II): from individual species to whole genera.</title>
        <authorList>
            <person name="Goeker M."/>
        </authorList>
    </citation>
    <scope>NUCLEOTIDE SEQUENCE [LARGE SCALE GENOMIC DNA]</scope>
    <source>
        <strain evidence="2 3">DSM 6779</strain>
    </source>
</reference>
<keyword evidence="1" id="KW-0812">Transmembrane</keyword>
<feature type="transmembrane region" description="Helical" evidence="1">
    <location>
        <begin position="65"/>
        <end position="88"/>
    </location>
</feature>
<proteinExistence type="predicted"/>
<dbReference type="AlphaFoldDB" id="A0A2W7P718"/>
<sequence>MRHKYSDRIKPHLDQLQDSVQQFIEWSSPHARKVKNEWEQVGEHIHPVAKTDESIRRMAAFALDLLISFLLWLFPIGGWVLSVGYMLLRDSLPFLAGKSAGKRFFHLRVAQRGNLKPITGRYLLSAKRNLTILVPGLNLYDIYSYFIHGDRLGDQWAGTLVIDERYDMSSKTGTLT</sequence>
<comment type="caution">
    <text evidence="2">The sequence shown here is derived from an EMBL/GenBank/DDBJ whole genome shotgun (WGS) entry which is preliminary data.</text>
</comment>
<dbReference type="EMBL" id="QKZK01000005">
    <property type="protein sequence ID" value="PZX19182.1"/>
    <property type="molecule type" value="Genomic_DNA"/>
</dbReference>
<keyword evidence="1" id="KW-1133">Transmembrane helix</keyword>
<dbReference type="OrthoDB" id="200257at2"/>
<evidence type="ECO:0000256" key="1">
    <source>
        <dbReference type="SAM" id="Phobius"/>
    </source>
</evidence>
<dbReference type="Proteomes" id="UP000249239">
    <property type="component" value="Unassembled WGS sequence"/>
</dbReference>
<keyword evidence="1" id="KW-0472">Membrane</keyword>
<evidence type="ECO:0000313" key="2">
    <source>
        <dbReference type="EMBL" id="PZX19182.1"/>
    </source>
</evidence>
<protein>
    <recommendedName>
        <fullName evidence="4">RDD family protein</fullName>
    </recommendedName>
</protein>
<gene>
    <name evidence="2" type="ORF">LX69_00849</name>
</gene>
<organism evidence="2 3">
    <name type="scientific">Breznakibacter xylanolyticus</name>
    <dbReference type="NCBI Taxonomy" id="990"/>
    <lineage>
        <taxon>Bacteria</taxon>
        <taxon>Pseudomonadati</taxon>
        <taxon>Bacteroidota</taxon>
        <taxon>Bacteroidia</taxon>
        <taxon>Marinilabiliales</taxon>
        <taxon>Marinilabiliaceae</taxon>
        <taxon>Breznakibacter</taxon>
    </lineage>
</organism>
<dbReference type="RefSeq" id="WP_111444565.1">
    <property type="nucleotide sequence ID" value="NZ_QKZK01000005.1"/>
</dbReference>
<evidence type="ECO:0008006" key="4">
    <source>
        <dbReference type="Google" id="ProtNLM"/>
    </source>
</evidence>